<dbReference type="InterPro" id="IPR002478">
    <property type="entry name" value="PUA"/>
</dbReference>
<accession>A0AA37WE79</accession>
<dbReference type="Gene3D" id="2.30.130.10">
    <property type="entry name" value="PUA domain"/>
    <property type="match status" value="1"/>
</dbReference>
<dbReference type="EMBL" id="BSOH01000007">
    <property type="protein sequence ID" value="GLR16782.1"/>
    <property type="molecule type" value="Genomic_DNA"/>
</dbReference>
<dbReference type="PROSITE" id="PS50890">
    <property type="entry name" value="PUA"/>
    <property type="match status" value="1"/>
</dbReference>
<evidence type="ECO:0000256" key="2">
    <source>
        <dbReference type="ARBA" id="ARBA00022490"/>
    </source>
</evidence>
<reference evidence="10" key="1">
    <citation type="journal article" date="2014" name="Int. J. Syst. Evol. Microbiol.">
        <title>Complete genome sequence of Corynebacterium casei LMG S-19264T (=DSM 44701T), isolated from a smear-ripened cheese.</title>
        <authorList>
            <consortium name="US DOE Joint Genome Institute (JGI-PGF)"/>
            <person name="Walter F."/>
            <person name="Albersmeier A."/>
            <person name="Kalinowski J."/>
            <person name="Ruckert C."/>
        </authorList>
    </citation>
    <scope>NUCLEOTIDE SEQUENCE</scope>
    <source>
        <strain evidence="10">NBRC 108769</strain>
    </source>
</reference>
<dbReference type="InterPro" id="IPR041532">
    <property type="entry name" value="RlmI-like_PUA"/>
</dbReference>
<dbReference type="PANTHER" id="PTHR42873:SF1">
    <property type="entry name" value="S-ADENOSYLMETHIONINE-DEPENDENT METHYLTRANSFERASE DOMAIN-CONTAINING PROTEIN"/>
    <property type="match status" value="1"/>
</dbReference>
<dbReference type="GO" id="GO:0006364">
    <property type="term" value="P:rRNA processing"/>
    <property type="evidence" value="ECO:0007669"/>
    <property type="project" value="UniProtKB-KW"/>
</dbReference>
<evidence type="ECO:0000256" key="8">
    <source>
        <dbReference type="ARBA" id="ARBA00038091"/>
    </source>
</evidence>
<dbReference type="SUPFAM" id="SSF53335">
    <property type="entry name" value="S-adenosyl-L-methionine-dependent methyltransferases"/>
    <property type="match status" value="1"/>
</dbReference>
<dbReference type="InterPro" id="IPR029063">
    <property type="entry name" value="SAM-dependent_MTases_sf"/>
</dbReference>
<dbReference type="GO" id="GO:0005737">
    <property type="term" value="C:cytoplasm"/>
    <property type="evidence" value="ECO:0007669"/>
    <property type="project" value="UniProtKB-SubCell"/>
</dbReference>
<keyword evidence="6" id="KW-0949">S-adenosyl-L-methionine</keyword>
<protein>
    <submittedName>
        <fullName evidence="10">SAM-dependent methyltransferase</fullName>
    </submittedName>
</protein>
<comment type="subcellular location">
    <subcellularLocation>
        <location evidence="1">Cytoplasm</location>
    </subcellularLocation>
</comment>
<keyword evidence="11" id="KW-1185">Reference proteome</keyword>
<dbReference type="CDD" id="cd11572">
    <property type="entry name" value="RlmI_M_like"/>
    <property type="match status" value="1"/>
</dbReference>
<evidence type="ECO:0000313" key="10">
    <source>
        <dbReference type="EMBL" id="GLR16782.1"/>
    </source>
</evidence>
<evidence type="ECO:0000256" key="5">
    <source>
        <dbReference type="ARBA" id="ARBA00022679"/>
    </source>
</evidence>
<reference evidence="10" key="2">
    <citation type="submission" date="2023-01" db="EMBL/GenBank/DDBJ databases">
        <title>Draft genome sequence of Portibacter lacus strain NBRC 108769.</title>
        <authorList>
            <person name="Sun Q."/>
            <person name="Mori K."/>
        </authorList>
    </citation>
    <scope>NUCLEOTIDE SEQUENCE</scope>
    <source>
        <strain evidence="10">NBRC 108769</strain>
    </source>
</reference>
<evidence type="ECO:0000256" key="7">
    <source>
        <dbReference type="ARBA" id="ARBA00022884"/>
    </source>
</evidence>
<dbReference type="InterPro" id="IPR036974">
    <property type="entry name" value="PUA_sf"/>
</dbReference>
<dbReference type="AlphaFoldDB" id="A0AA37WE79"/>
<dbReference type="InterPro" id="IPR015947">
    <property type="entry name" value="PUA-like_sf"/>
</dbReference>
<dbReference type="GO" id="GO:0003723">
    <property type="term" value="F:RNA binding"/>
    <property type="evidence" value="ECO:0007669"/>
    <property type="project" value="UniProtKB-KW"/>
</dbReference>
<evidence type="ECO:0000259" key="9">
    <source>
        <dbReference type="SMART" id="SM00359"/>
    </source>
</evidence>
<feature type="domain" description="PUA" evidence="9">
    <location>
        <begin position="3"/>
        <end position="85"/>
    </location>
</feature>
<evidence type="ECO:0000256" key="1">
    <source>
        <dbReference type="ARBA" id="ARBA00004496"/>
    </source>
</evidence>
<dbReference type="SMART" id="SM00359">
    <property type="entry name" value="PUA"/>
    <property type="match status" value="1"/>
</dbReference>
<proteinExistence type="inferred from homology"/>
<keyword evidence="4 10" id="KW-0489">Methyltransferase</keyword>
<dbReference type="RefSeq" id="WP_235291031.1">
    <property type="nucleotide sequence ID" value="NZ_BSOH01000007.1"/>
</dbReference>
<dbReference type="CDD" id="cd02440">
    <property type="entry name" value="AdoMet_MTases"/>
    <property type="match status" value="1"/>
</dbReference>
<keyword evidence="2" id="KW-0963">Cytoplasm</keyword>
<comment type="caution">
    <text evidence="10">The sequence shown here is derived from an EMBL/GenBank/DDBJ whole genome shotgun (WGS) entry which is preliminary data.</text>
</comment>
<dbReference type="SUPFAM" id="SSF88697">
    <property type="entry name" value="PUA domain-like"/>
    <property type="match status" value="1"/>
</dbReference>
<keyword evidence="7" id="KW-0694">RNA-binding</keyword>
<evidence type="ECO:0000256" key="6">
    <source>
        <dbReference type="ARBA" id="ARBA00022691"/>
    </source>
</evidence>
<evidence type="ECO:0000256" key="4">
    <source>
        <dbReference type="ARBA" id="ARBA00022603"/>
    </source>
</evidence>
<dbReference type="Pfam" id="PF10672">
    <property type="entry name" value="Methyltrans_SAM"/>
    <property type="match status" value="1"/>
</dbReference>
<dbReference type="PANTHER" id="PTHR42873">
    <property type="entry name" value="RIBOSOMAL RNA LARGE SUBUNIT METHYLTRANSFERASE"/>
    <property type="match status" value="1"/>
</dbReference>
<dbReference type="Pfam" id="PF17785">
    <property type="entry name" value="PUA_3"/>
    <property type="match status" value="1"/>
</dbReference>
<evidence type="ECO:0000313" key="11">
    <source>
        <dbReference type="Proteomes" id="UP001156666"/>
    </source>
</evidence>
<organism evidence="10 11">
    <name type="scientific">Portibacter lacus</name>
    <dbReference type="NCBI Taxonomy" id="1099794"/>
    <lineage>
        <taxon>Bacteria</taxon>
        <taxon>Pseudomonadati</taxon>
        <taxon>Bacteroidota</taxon>
        <taxon>Saprospiria</taxon>
        <taxon>Saprospirales</taxon>
        <taxon>Haliscomenobacteraceae</taxon>
        <taxon>Portibacter</taxon>
    </lineage>
</organism>
<comment type="similarity">
    <text evidence="8">Belongs to the methyltransferase superfamily. RlmI family.</text>
</comment>
<dbReference type="InterPro" id="IPR019614">
    <property type="entry name" value="SAM-dep_methyl-trfase"/>
</dbReference>
<keyword evidence="5" id="KW-0808">Transferase</keyword>
<evidence type="ECO:0000256" key="3">
    <source>
        <dbReference type="ARBA" id="ARBA00022552"/>
    </source>
</evidence>
<dbReference type="Proteomes" id="UP001156666">
    <property type="component" value="Unassembled WGS sequence"/>
</dbReference>
<dbReference type="GO" id="GO:0008168">
    <property type="term" value="F:methyltransferase activity"/>
    <property type="evidence" value="ECO:0007669"/>
    <property type="project" value="UniProtKB-KW"/>
</dbReference>
<name>A0AA37WE79_9BACT</name>
<keyword evidence="3" id="KW-0698">rRNA processing</keyword>
<dbReference type="Gene3D" id="3.40.50.150">
    <property type="entry name" value="Vaccinia Virus protein VP39"/>
    <property type="match status" value="1"/>
</dbReference>
<dbReference type="Gene3D" id="3.30.750.80">
    <property type="entry name" value="RNA methyltransferase domain (HRMD) like"/>
    <property type="match status" value="1"/>
</dbReference>
<dbReference type="GO" id="GO:0032259">
    <property type="term" value="P:methylation"/>
    <property type="evidence" value="ECO:0007669"/>
    <property type="project" value="UniProtKB-KW"/>
</dbReference>
<sequence>MNPIVKIKNDRIASIKRKHPWIFSRGVIDYDHCEEGDIVEIQSQKGDFQAIGYFQEGSIMLRILSFEKIEIDQKFWDDLILKAINLRKSLNLPSDETNAFRLFHGEGDGASGLIIDRYNNAVVIQCHTTGIHRQIDLIKKSIEKHLPEISIIYDKSKNVLPDPYSRSVEDEFLKGESNAVQILENGHKFQIELIESQKTGFFLDQRDNRKLLGEFAKGKSVLNLYCYTGGFSIYALNNSAKAVCSIDSSKKAIAMLNENVALTGKSSIHESLTEDVNQYLKQIKDDEYDIIVVDPPAFAKNQRKKHNAVQAYKRVNKAAIDKVKKGGMIFTFSCSQVIDVQLFQDTITAAAIESGRDCQILYRMSQGADHPVNIFHPEGKYLKGLVLKVQ</sequence>
<dbReference type="CDD" id="cd21153">
    <property type="entry name" value="PUA_RlmI"/>
    <property type="match status" value="1"/>
</dbReference>
<gene>
    <name evidence="10" type="ORF">GCM10007940_13970</name>
</gene>